<reference evidence="2 3" key="1">
    <citation type="submission" date="2017-09" db="EMBL/GenBank/DDBJ databases">
        <title>Depth-based differentiation of microbial function through sediment-hosted aquifers and enrichment of novel symbionts in the deep terrestrial subsurface.</title>
        <authorList>
            <person name="Probst A.J."/>
            <person name="Ladd B."/>
            <person name="Jarett J.K."/>
            <person name="Geller-Mcgrath D.E."/>
            <person name="Sieber C.M."/>
            <person name="Emerson J.B."/>
            <person name="Anantharaman K."/>
            <person name="Thomas B.C."/>
            <person name="Malmstrom R."/>
            <person name="Stieglmeier M."/>
            <person name="Klingl A."/>
            <person name="Woyke T."/>
            <person name="Ryan C.M."/>
            <person name="Banfield J.F."/>
        </authorList>
    </citation>
    <scope>NUCLEOTIDE SEQUENCE [LARGE SCALE GENOMIC DNA]</scope>
    <source>
        <strain evidence="2">CG11_big_fil_rev_8_21_14_0_20_40_12</strain>
    </source>
</reference>
<dbReference type="EMBL" id="PCVI01000052">
    <property type="protein sequence ID" value="PIQ69908.1"/>
    <property type="molecule type" value="Genomic_DNA"/>
</dbReference>
<dbReference type="AlphaFoldDB" id="A0A2H0KF68"/>
<feature type="transmembrane region" description="Helical" evidence="1">
    <location>
        <begin position="51"/>
        <end position="72"/>
    </location>
</feature>
<dbReference type="Proteomes" id="UP000231371">
    <property type="component" value="Unassembled WGS sequence"/>
</dbReference>
<evidence type="ECO:0000313" key="2">
    <source>
        <dbReference type="EMBL" id="PIQ69908.1"/>
    </source>
</evidence>
<sequence length="94" mass="10491">MDSRLTCPQEKPLSTSLTKQLLICLLSVSLPPLGLWPAVRYLRQKDEKAKKIGLVAILLTLVSIAVTIWAAAEFIRSLGQNFGSQLNMFEDLDY</sequence>
<comment type="caution">
    <text evidence="2">The sequence shown here is derived from an EMBL/GenBank/DDBJ whole genome shotgun (WGS) entry which is preliminary data.</text>
</comment>
<name>A0A2H0KF68_9BACT</name>
<keyword evidence="1" id="KW-0472">Membrane</keyword>
<organism evidence="2 3">
    <name type="scientific">Candidatus Shapirobacteria bacterium CG11_big_fil_rev_8_21_14_0_20_40_12</name>
    <dbReference type="NCBI Taxonomy" id="1974889"/>
    <lineage>
        <taxon>Bacteria</taxon>
        <taxon>Candidatus Shapironibacteriota</taxon>
    </lineage>
</organism>
<accession>A0A2H0KF68</accession>
<feature type="transmembrane region" description="Helical" evidence="1">
    <location>
        <begin position="20"/>
        <end position="39"/>
    </location>
</feature>
<protein>
    <submittedName>
        <fullName evidence="2">Uncharacterized protein</fullName>
    </submittedName>
</protein>
<proteinExistence type="predicted"/>
<evidence type="ECO:0000256" key="1">
    <source>
        <dbReference type="SAM" id="Phobius"/>
    </source>
</evidence>
<keyword evidence="1" id="KW-1133">Transmembrane helix</keyword>
<evidence type="ECO:0000313" key="3">
    <source>
        <dbReference type="Proteomes" id="UP000231371"/>
    </source>
</evidence>
<gene>
    <name evidence="2" type="ORF">COV89_03300</name>
</gene>
<keyword evidence="1" id="KW-0812">Transmembrane</keyword>